<keyword evidence="1" id="KW-0812">Transmembrane</keyword>
<accession>A0AB34KH85</accession>
<dbReference type="AlphaFoldDB" id="A0AB34KH85"/>
<dbReference type="EMBL" id="JAAQHG020000036">
    <property type="protein sequence ID" value="KAL1583337.1"/>
    <property type="molecule type" value="Genomic_DNA"/>
</dbReference>
<name>A0AB34KH85_9PEZI</name>
<comment type="caution">
    <text evidence="2">The sequence shown here is derived from an EMBL/GenBank/DDBJ whole genome shotgun (WGS) entry which is preliminary data.</text>
</comment>
<feature type="transmembrane region" description="Helical" evidence="1">
    <location>
        <begin position="209"/>
        <end position="229"/>
    </location>
</feature>
<keyword evidence="3" id="KW-1185">Reference proteome</keyword>
<protein>
    <submittedName>
        <fullName evidence="2">Uncharacterized protein</fullName>
    </submittedName>
</protein>
<feature type="transmembrane region" description="Helical" evidence="1">
    <location>
        <begin position="287"/>
        <end position="307"/>
    </location>
</feature>
<evidence type="ECO:0000313" key="3">
    <source>
        <dbReference type="Proteomes" id="UP000803884"/>
    </source>
</evidence>
<organism evidence="2 3">
    <name type="scientific">Cladosporium halotolerans</name>
    <dbReference type="NCBI Taxonomy" id="1052096"/>
    <lineage>
        <taxon>Eukaryota</taxon>
        <taxon>Fungi</taxon>
        <taxon>Dikarya</taxon>
        <taxon>Ascomycota</taxon>
        <taxon>Pezizomycotina</taxon>
        <taxon>Dothideomycetes</taxon>
        <taxon>Dothideomycetidae</taxon>
        <taxon>Cladosporiales</taxon>
        <taxon>Cladosporiaceae</taxon>
        <taxon>Cladosporium</taxon>
    </lineage>
</organism>
<evidence type="ECO:0000256" key="1">
    <source>
        <dbReference type="SAM" id="Phobius"/>
    </source>
</evidence>
<dbReference type="RefSeq" id="XP_069226444.1">
    <property type="nucleotide sequence ID" value="XM_069376612.1"/>
</dbReference>
<keyword evidence="1" id="KW-0472">Membrane</keyword>
<reference evidence="2 3" key="1">
    <citation type="journal article" date="2020" name="Microbiol. Resour. Announc.">
        <title>Draft Genome Sequence of a Cladosporium Species Isolated from the Mesophotic Ascidian Didemnum maculosum.</title>
        <authorList>
            <person name="Gioti A."/>
            <person name="Siaperas R."/>
            <person name="Nikolaivits E."/>
            <person name="Le Goff G."/>
            <person name="Ouazzani J."/>
            <person name="Kotoulas G."/>
            <person name="Topakas E."/>
        </authorList>
    </citation>
    <scope>NUCLEOTIDE SEQUENCE [LARGE SCALE GENOMIC DNA]</scope>
    <source>
        <strain evidence="2 3">TM138-S3</strain>
    </source>
</reference>
<dbReference type="Proteomes" id="UP000803884">
    <property type="component" value="Unassembled WGS sequence"/>
</dbReference>
<feature type="transmembrane region" description="Helical" evidence="1">
    <location>
        <begin position="6"/>
        <end position="25"/>
    </location>
</feature>
<evidence type="ECO:0000313" key="2">
    <source>
        <dbReference type="EMBL" id="KAL1583337.1"/>
    </source>
</evidence>
<keyword evidence="1" id="KW-1133">Transmembrane helix</keyword>
<dbReference type="GeneID" id="96009450"/>
<feature type="transmembrane region" description="Helical" evidence="1">
    <location>
        <begin position="37"/>
        <end position="60"/>
    </location>
</feature>
<proteinExistence type="predicted"/>
<sequence>MAASKTALPVLIALYQICYGSVSLYRARGDQVDLYGYAAFGLTVIPYVLMAVINLLVQLLSNDYPDLYMIHTLEMDEAIKRGGRFEGVVGTVHPPETQDPDDNDVLEEREDIPVQWWKVMSTSVADNRELFTLERSGGRYEIGPETITITQETGNGNVRQLSAPDLTIPCFSDFPRRRHRRNGPLFCNDAYESFNGEPSARLVGFLGQVYGSILINGISIAINAAVSRFRNGTDSIRLQRVFILTWIVWNCIYGQFGDLILRLWTVYSHAYSRSSSILDKTFVLSRALLFHAVWFLPAIGGMVIAGLEMGDYGSCIRIAT</sequence>
<gene>
    <name evidence="2" type="ORF">WHR41_08008</name>
</gene>
<feature type="transmembrane region" description="Helical" evidence="1">
    <location>
        <begin position="241"/>
        <end position="267"/>
    </location>
</feature>